<dbReference type="VEuPathDB" id="ToxoDB:NCLIV_069935"/>
<dbReference type="AlphaFoldDB" id="F0JB80"/>
<evidence type="ECO:0000256" key="1">
    <source>
        <dbReference type="SAM" id="MobiDB-lite"/>
    </source>
</evidence>
<protein>
    <submittedName>
        <fullName evidence="2">Uncharacterized protein NCLIV_069935</fullName>
    </submittedName>
</protein>
<organism>
    <name type="scientific">Neospora caninum (strain Liverpool)</name>
    <dbReference type="NCBI Taxonomy" id="572307"/>
    <lineage>
        <taxon>Eukaryota</taxon>
        <taxon>Sar</taxon>
        <taxon>Alveolata</taxon>
        <taxon>Apicomplexa</taxon>
        <taxon>Conoidasida</taxon>
        <taxon>Coccidia</taxon>
        <taxon>Eucoccidiorida</taxon>
        <taxon>Eimeriorina</taxon>
        <taxon>Sarcocystidae</taxon>
        <taxon>Neospora</taxon>
    </lineage>
</organism>
<reference evidence="2" key="2">
    <citation type="submission" date="2011-03" db="EMBL/GenBank/DDBJ databases">
        <authorList>
            <person name="Aslett M."/>
        </authorList>
    </citation>
    <scope>NUCLEOTIDE SEQUENCE</scope>
    <source>
        <strain evidence="2">Liverpool</strain>
    </source>
</reference>
<proteinExistence type="predicted"/>
<feature type="compositionally biased region" description="Low complexity" evidence="1">
    <location>
        <begin position="748"/>
        <end position="761"/>
    </location>
</feature>
<feature type="region of interest" description="Disordered" evidence="1">
    <location>
        <begin position="711"/>
        <end position="829"/>
    </location>
</feature>
<gene>
    <name evidence="3" type="ORF">BN1204_069935</name>
    <name evidence="2" type="ORF">NCLIV_069935</name>
</gene>
<evidence type="ECO:0000313" key="2">
    <source>
        <dbReference type="EMBL" id="CCA30101.1"/>
    </source>
</evidence>
<sequence>MEFLTALLSPETLREPRSCETHKSNSRAFAVLNSAEAKKEIATVEVRDAVYGTSGQMQFTVQNAVFSKKSRRASIACQLIALLWLSWCASAGGLDKNKGDSSINFTVAVVSHRPLKKCLLGVINEDICVHFVQPISKTCPPGYHQKFVGDSTPKCAKVNYAQKLLGCPPQEEMVEGLCIREIGYVCRKGHLDERNRCVLKQVLPPILRCPPGYKVIDDVCVLHRAISCADTNASDSLRASSGSLREAAGFSIQDKKHPSALYQDTSNSIHNKESAVSVGGQQSLHSRDFSEASHPMIHSPVFPNAYDGGEGRLGQSHVFVESPTLGRHQMDVSHHSDGYVALEALPVLSHVKRPNHEAYGPNYGNASEKSNGQFGNIFHAGAQTANGEGVTQYDIPPQGPLHNSHHRQPSHSIYEASRVYPLPQEDEFPSLLSLPVDTKNHQKYDQRGNSLLPLISSSQETYIPTVSLHDSSSSLLLPDAPYLTEDSEWVQNAQMISPTVAFSSAPLFPSSSRGGGLLHAKEASPRFLATAGRRFSHSDGKNTYSEAAPTNPRHASFSQAEGRDISKQEIRREDSLFLGKRSRKVGESGPRRLLGGMTDTASNLVDHCYEASRGCPFDFTLEIFKDDSIKSPVLVCMGMRVLPSEAVCAGRVVGSRCLVETKSHAKWFCPLDVLVDDENDAKKKKRYELLRERLSCVLDFHVCLHPIPAASTKPDECKKTPGLPTPLEAGNEGSSKQEQTKKGTNPRSSSAATETDSSATALGPSITPRYAQVTNSTDSISKREEATADDQKEREDGRARHQRHRQLERAGKEGANIEDRDSLSPKPDSLLVNQSEEVELGREQFRQLGKLPFALLIMEINERRKVTDPKQRMKDEVEKMNTAGKNGVDAAHHPPAPALLPPLHSSPGEKDGKLLKDLRTKKLSDPPEPPPTGLCYREQLVDQIIVCPQGYNITAAQVCQATSEPVVTCQAGVCVQYVYAELVDILDLRPPSEEKPKIIDKLKKSKNA</sequence>
<feature type="compositionally biased region" description="Basic and acidic residues" evidence="1">
    <location>
        <begin position="780"/>
        <end position="823"/>
    </location>
</feature>
<dbReference type="EMBL" id="CADU01000328">
    <property type="protein sequence ID" value="CCA30101.1"/>
    <property type="molecule type" value="Genomic_DNA"/>
</dbReference>
<feature type="region of interest" description="Disordered" evidence="1">
    <location>
        <begin position="885"/>
        <end position="912"/>
    </location>
</feature>
<name>F0JB80_NEOCL</name>
<accession>F0JB80</accession>
<evidence type="ECO:0000313" key="3">
    <source>
        <dbReference type="EMBL" id="CEL71347.1"/>
    </source>
</evidence>
<feature type="compositionally biased region" description="Polar residues" evidence="1">
    <location>
        <begin position="732"/>
        <end position="747"/>
    </location>
</feature>
<feature type="region of interest" description="Disordered" evidence="1">
    <location>
        <begin position="535"/>
        <end position="565"/>
    </location>
</feature>
<reference evidence="3" key="3">
    <citation type="journal article" date="2015" name="PLoS ONE">
        <title>Comprehensive Evaluation of Toxoplasma gondii VEG and Neospora caninum LIV Genomes with Tachyzoite Stage Transcriptome and Proteome Defines Novel Transcript Features.</title>
        <authorList>
            <person name="Ramaprasad A."/>
            <person name="Mourier T."/>
            <person name="Naeem R."/>
            <person name="Malas T.B."/>
            <person name="Moussa E."/>
            <person name="Panigrahi A."/>
            <person name="Vermont S.J."/>
            <person name="Otto T.D."/>
            <person name="Wastling J."/>
            <person name="Pain A."/>
        </authorList>
    </citation>
    <scope>NUCLEOTIDE SEQUENCE</scope>
    <source>
        <strain evidence="3">Liverpool</strain>
    </source>
</reference>
<dbReference type="EMBL" id="LN714488">
    <property type="protein sequence ID" value="CEL71347.1"/>
    <property type="molecule type" value="Genomic_DNA"/>
</dbReference>
<reference evidence="2" key="1">
    <citation type="submission" date="2011-03" db="EMBL/GenBank/DDBJ databases">
        <title>Comparative genomics and transcriptomics of Neospora caninum and Toxoplasma gondii.</title>
        <authorList>
            <person name="Reid A.J."/>
            <person name="Sohal A."/>
            <person name="Harris D."/>
            <person name="Quail M."/>
            <person name="Sanders M."/>
            <person name="Berriman M."/>
            <person name="Wastling J.M."/>
            <person name="Pain A."/>
        </authorList>
    </citation>
    <scope>NUCLEOTIDE SEQUENCE</scope>
    <source>
        <strain evidence="2">Liverpool</strain>
    </source>
</reference>